<keyword evidence="2" id="KW-1185">Reference proteome</keyword>
<evidence type="ECO:0008006" key="3">
    <source>
        <dbReference type="Google" id="ProtNLM"/>
    </source>
</evidence>
<dbReference type="EMBL" id="OX465083">
    <property type="protein sequence ID" value="CAI9292331.1"/>
    <property type="molecule type" value="Genomic_DNA"/>
</dbReference>
<protein>
    <recommendedName>
        <fullName evidence="3">GDSL esterase/lipase</fullName>
    </recommendedName>
</protein>
<evidence type="ECO:0000313" key="1">
    <source>
        <dbReference type="EMBL" id="CAI9292331.1"/>
    </source>
</evidence>
<dbReference type="PANTHER" id="PTHR45642:SF88">
    <property type="entry name" value="GDSL-LIKE LIPASE_ACYLHYDROLASE FAMILY PROTEIN-RELATED"/>
    <property type="match status" value="1"/>
</dbReference>
<gene>
    <name evidence="1" type="ORF">LSALG_LOCUS31417</name>
</gene>
<dbReference type="Proteomes" id="UP001177003">
    <property type="component" value="Chromosome 7"/>
</dbReference>
<evidence type="ECO:0000313" key="2">
    <source>
        <dbReference type="Proteomes" id="UP001177003"/>
    </source>
</evidence>
<proteinExistence type="predicted"/>
<accession>A0AA36EDE2</accession>
<dbReference type="PANTHER" id="PTHR45642">
    <property type="entry name" value="GDSL ESTERASE/LIPASE EXL3"/>
    <property type="match status" value="1"/>
</dbReference>
<dbReference type="AlphaFoldDB" id="A0AA36EDE2"/>
<organism evidence="1 2">
    <name type="scientific">Lactuca saligna</name>
    <name type="common">Willowleaf lettuce</name>
    <dbReference type="NCBI Taxonomy" id="75948"/>
    <lineage>
        <taxon>Eukaryota</taxon>
        <taxon>Viridiplantae</taxon>
        <taxon>Streptophyta</taxon>
        <taxon>Embryophyta</taxon>
        <taxon>Tracheophyta</taxon>
        <taxon>Spermatophyta</taxon>
        <taxon>Magnoliopsida</taxon>
        <taxon>eudicotyledons</taxon>
        <taxon>Gunneridae</taxon>
        <taxon>Pentapetalae</taxon>
        <taxon>asterids</taxon>
        <taxon>campanulids</taxon>
        <taxon>Asterales</taxon>
        <taxon>Asteraceae</taxon>
        <taxon>Cichorioideae</taxon>
        <taxon>Cichorieae</taxon>
        <taxon>Lactucinae</taxon>
        <taxon>Lactuca</taxon>
    </lineage>
</organism>
<reference evidence="1" key="1">
    <citation type="submission" date="2023-04" db="EMBL/GenBank/DDBJ databases">
        <authorList>
            <person name="Vijverberg K."/>
            <person name="Xiong W."/>
            <person name="Schranz E."/>
        </authorList>
    </citation>
    <scope>NUCLEOTIDE SEQUENCE</scope>
</reference>
<name>A0AA36EDE2_LACSI</name>
<dbReference type="InterPro" id="IPR050592">
    <property type="entry name" value="GDSL_lipolytic_enzyme"/>
</dbReference>
<sequence>MTSQISQAILVTKQFYYFKEYIKRLKKVVGIKVEGALVSISAGTNDFPISYYDLPSRRDDLSMEDYQDYILKKLQNFINILENMFDASEHRCSSLQSEAHESAVAYSIFFERKPDYVPRYLHSDDGDDPKSTKTW</sequence>